<keyword evidence="4 5" id="KW-0472">Membrane</keyword>
<dbReference type="PANTHER" id="PTHR43701:SF2">
    <property type="entry name" value="MEMBRANE TRANSPORTER PROTEIN YJNA-RELATED"/>
    <property type="match status" value="1"/>
</dbReference>
<dbReference type="InterPro" id="IPR051598">
    <property type="entry name" value="TSUP/Inactive_protease-like"/>
</dbReference>
<dbReference type="GO" id="GO:0005886">
    <property type="term" value="C:plasma membrane"/>
    <property type="evidence" value="ECO:0007669"/>
    <property type="project" value="UniProtKB-SubCell"/>
</dbReference>
<feature type="transmembrane region" description="Helical" evidence="5">
    <location>
        <begin position="71"/>
        <end position="91"/>
    </location>
</feature>
<evidence type="ECO:0000256" key="2">
    <source>
        <dbReference type="ARBA" id="ARBA00022692"/>
    </source>
</evidence>
<evidence type="ECO:0000256" key="5">
    <source>
        <dbReference type="RuleBase" id="RU363041"/>
    </source>
</evidence>
<dbReference type="EMBL" id="CP000099">
    <property type="protein sequence ID" value="AAZ71583.1"/>
    <property type="molecule type" value="Genomic_DNA"/>
</dbReference>
<dbReference type="PaxDb" id="269797-Mbar_A2678"/>
<keyword evidence="5" id="KW-1003">Cell membrane</keyword>
<evidence type="ECO:0000256" key="3">
    <source>
        <dbReference type="ARBA" id="ARBA00022989"/>
    </source>
</evidence>
<comment type="subcellular location">
    <subcellularLocation>
        <location evidence="5">Cell membrane</location>
        <topology evidence="5">Multi-pass membrane protein</topology>
    </subcellularLocation>
    <subcellularLocation>
        <location evidence="1">Membrane</location>
        <topology evidence="1">Multi-pass membrane protein</topology>
    </subcellularLocation>
</comment>
<dbReference type="AlphaFoldDB" id="Q468V9"/>
<organism evidence="6">
    <name type="scientific">Methanosarcina barkeri (strain Fusaro / DSM 804)</name>
    <dbReference type="NCBI Taxonomy" id="269797"/>
    <lineage>
        <taxon>Archaea</taxon>
        <taxon>Methanobacteriati</taxon>
        <taxon>Methanobacteriota</taxon>
        <taxon>Stenosarchaea group</taxon>
        <taxon>Methanomicrobia</taxon>
        <taxon>Methanosarcinales</taxon>
        <taxon>Methanosarcinaceae</taxon>
        <taxon>Methanosarcina</taxon>
    </lineage>
</organism>
<dbReference type="HOGENOM" id="CLU_2191010_0_0_2"/>
<evidence type="ECO:0000256" key="4">
    <source>
        <dbReference type="ARBA" id="ARBA00023136"/>
    </source>
</evidence>
<comment type="similarity">
    <text evidence="5">Belongs to the 4-toluene sulfonate uptake permease (TSUP) (TC 2.A.102) family.</text>
</comment>
<evidence type="ECO:0000313" key="6">
    <source>
        <dbReference type="EMBL" id="AAZ71583.1"/>
    </source>
</evidence>
<dbReference type="Pfam" id="PF01925">
    <property type="entry name" value="TauE"/>
    <property type="match status" value="1"/>
</dbReference>
<dbReference type="KEGG" id="mba:Mbar_A2678"/>
<keyword evidence="3 5" id="KW-1133">Transmembrane helix</keyword>
<dbReference type="OrthoDB" id="71145at2157"/>
<dbReference type="PANTHER" id="PTHR43701">
    <property type="entry name" value="MEMBRANE TRANSPORTER PROTEIN MJ0441-RELATED"/>
    <property type="match status" value="1"/>
</dbReference>
<feature type="transmembrane region" description="Helical" evidence="5">
    <location>
        <begin position="48"/>
        <end position="65"/>
    </location>
</feature>
<keyword evidence="2 5" id="KW-0812">Transmembrane</keyword>
<proteinExistence type="inferred from homology"/>
<evidence type="ECO:0000256" key="1">
    <source>
        <dbReference type="ARBA" id="ARBA00004141"/>
    </source>
</evidence>
<name>Q468V9_METBF</name>
<feature type="transmembrane region" description="Helical" evidence="5">
    <location>
        <begin position="16"/>
        <end position="36"/>
    </location>
</feature>
<accession>Q468V9</accession>
<protein>
    <recommendedName>
        <fullName evidence="5">Probable membrane transporter protein</fullName>
    </recommendedName>
</protein>
<reference evidence="6" key="1">
    <citation type="submission" date="2006-06" db="EMBL/GenBank/DDBJ databases">
        <title>Complete sequence of chromosome 1 of Methanosarcina barkeri str. fusaro.</title>
        <authorList>
            <person name="Copeland A."/>
            <person name="Lucas S."/>
            <person name="Lapidus A."/>
            <person name="Barry K."/>
            <person name="Detter J.C."/>
            <person name="Glavina T."/>
            <person name="Hammon N."/>
            <person name="Israni S."/>
            <person name="Pitluck S."/>
            <person name="Goodwin L.A."/>
            <person name="Saunders E.H."/>
            <person name="Schmutz J."/>
            <person name="Larimer F."/>
            <person name="Land M."/>
            <person name="Anderson I."/>
            <person name="Richardson P."/>
        </authorList>
    </citation>
    <scope>NUCLEOTIDE SEQUENCE</scope>
    <source>
        <strain evidence="6">Fusaro</strain>
    </source>
</reference>
<dbReference type="InterPro" id="IPR002781">
    <property type="entry name" value="TM_pro_TauE-like"/>
</dbReference>
<sequence length="108" mass="11567">MIIPTIILLYGIDIKLAGSLSLCISLPTVLIGIMKYRQRGELKIVKNNLSFVLCMAIGSVLGAFIGSRILIGIGAGTLQIILGVILLISAIKIFKNKRDIINSATNSQ</sequence>
<gene>
    <name evidence="6" type="ordered locus">Mbar_A2678</name>
</gene>